<dbReference type="InterPro" id="IPR013783">
    <property type="entry name" value="Ig-like_fold"/>
</dbReference>
<evidence type="ECO:0000256" key="1">
    <source>
        <dbReference type="SAM" id="SignalP"/>
    </source>
</evidence>
<dbReference type="OrthoDB" id="9813840at2"/>
<gene>
    <name evidence="3" type="ORF">I595_3199</name>
</gene>
<evidence type="ECO:0000313" key="4">
    <source>
        <dbReference type="Proteomes" id="UP000050280"/>
    </source>
</evidence>
<dbReference type="STRING" id="1300341.I595_3199"/>
<keyword evidence="1" id="KW-0732">Signal</keyword>
<keyword evidence="3" id="KW-0449">Lipoprotein</keyword>
<organism evidence="3 4">
    <name type="scientific">Croceitalea dokdonensis DOKDO 023</name>
    <dbReference type="NCBI Taxonomy" id="1300341"/>
    <lineage>
        <taxon>Bacteria</taxon>
        <taxon>Pseudomonadati</taxon>
        <taxon>Bacteroidota</taxon>
        <taxon>Flavobacteriia</taxon>
        <taxon>Flavobacteriales</taxon>
        <taxon>Flavobacteriaceae</taxon>
        <taxon>Croceitalea</taxon>
    </lineage>
</organism>
<dbReference type="CDD" id="cd00146">
    <property type="entry name" value="PKD"/>
    <property type="match status" value="1"/>
</dbReference>
<dbReference type="Pfam" id="PF03382">
    <property type="entry name" value="DUF285"/>
    <property type="match status" value="2"/>
</dbReference>
<dbReference type="PATRIC" id="fig|1300341.3.peg.3347"/>
<name>A0A0P7A2I6_9FLAO</name>
<keyword evidence="4" id="KW-1185">Reference proteome</keyword>
<evidence type="ECO:0000259" key="2">
    <source>
        <dbReference type="PROSITE" id="PS50093"/>
    </source>
</evidence>
<feature type="chain" id="PRO_5006134613" evidence="1">
    <location>
        <begin position="22"/>
        <end position="1220"/>
    </location>
</feature>
<dbReference type="PROSITE" id="PS50093">
    <property type="entry name" value="PKD"/>
    <property type="match status" value="1"/>
</dbReference>
<dbReference type="AlphaFoldDB" id="A0A0P7A2I6"/>
<dbReference type="InterPro" id="IPR035986">
    <property type="entry name" value="PKD_dom_sf"/>
</dbReference>
<protein>
    <submittedName>
        <fullName evidence="3">Membrane-associated lipoprotein precurser</fullName>
    </submittedName>
</protein>
<dbReference type="EMBL" id="LDJX01000007">
    <property type="protein sequence ID" value="KPM30702.1"/>
    <property type="molecule type" value="Genomic_DNA"/>
</dbReference>
<comment type="caution">
    <text evidence="3">The sequence shown here is derived from an EMBL/GenBank/DDBJ whole genome shotgun (WGS) entry which is preliminary data.</text>
</comment>
<dbReference type="Pfam" id="PF13585">
    <property type="entry name" value="CHU_C"/>
    <property type="match status" value="1"/>
</dbReference>
<dbReference type="Pfam" id="PF18911">
    <property type="entry name" value="PKD_4"/>
    <property type="match status" value="1"/>
</dbReference>
<dbReference type="InterPro" id="IPR000601">
    <property type="entry name" value="PKD_dom"/>
</dbReference>
<dbReference type="NCBIfam" id="TIGR04131">
    <property type="entry name" value="Bac_Flav_CTERM"/>
    <property type="match status" value="1"/>
</dbReference>
<proteinExistence type="predicted"/>
<feature type="signal peptide" evidence="1">
    <location>
        <begin position="1"/>
        <end position="21"/>
    </location>
</feature>
<accession>A0A0P7A2I6</accession>
<dbReference type="SUPFAM" id="SSF49299">
    <property type="entry name" value="PKD domain"/>
    <property type="match status" value="1"/>
</dbReference>
<sequence>MFNKVLLSIVIAIIGMGSAYAQPFVTVWNTENVEAGSSADNQITIPTNPAFTTYNYDVDWGDGTTDNGVNGNITHTYATPGIYTVSISGNFPAIYFNGTNASDRLKIIEILQWGDIEWRTMERAFLACVNLNFGLIDSPNLSQVTSLKSMFQRCNMLNAPLNLWNTSTVTDMSLMFMRTIRFNQPLNDWDVSAVTDMSEMFHGSANFNQDINDWDVSSLVNMFRMFSVTNAYNQPMNNWDVSAVTDMSFMFAGATIFNQPINAWNVSSVNNMSRMFGGAQAFDQPLNDWNVTSVTNMSGMFFDAISFNQPLINWDVSSVVDMSSMFRFAENFNGALNTWDVSSVSDMSFMFSDADSFDQPLNTWNVAAVTNMAEMFNGARNFNQVLNAWDVSSVTDMTFMFANTRNFNQQLNSWDVSSVTDISSMFSRAENFNQPLNDWDVSSVTNISSLFSRASNFNQPLNSWKVSSVINMSSAFSQATSFNQPLNNWDVSAVMDISGMFSRAENFDQPLNDWDVSSVTNISFLFFGANNFNQSLDSWNVSSVVNMSGAFSQATSFNQPLNNWDVTLVNDMTFMLSNTAITIENYDTTLIGWSAQNLSSNVELGAFGLSYCLSTVQRQSMVDNFGWVITGDTLACPQTLCTTLINPLDGDTDVVTNTTLSWEAAQFAAGYRITITTTSGTNEVTDLDLGDNTLYSPGEDFTIGDVVTVTIVPYNALGDAVGCTTESFTIEGTVPECTELTAPIDGAVDVVANTDIVWNRLDGADGYRITITTTSGTNEVIDLDLGDNIVYSPGEDFTIGDVVTVTIVPYNALGDAVGCPTESFTIEGAVPKCTELTGPIDGAVDVVANTDIVWNRIDGSDGYRITITTTSGTNDVTDLDLGDNIVYSPGEDFTIGDVVMVTIVPYNALGDAVGCPTESFTIEGAVPECTSLISPLNFAIDIPVNTNLSWDVSEGAQGYFLKVGTSSDGSDLFEGDVGNATFFGFNEDLPPNTEIFVFIQPYNSAGVAFSCEEEQFITELPLDQLSLCTTILTPEAGAIDIPVDTSISWSTVTDVSGYLLHLGTTEGGSEILSIDVGPNTSFNLQEDLPFGQEIFVMIVPYTNSSSSEACESQSFITVAENEQIESLFGFSPDNDGNNDVWIINGIEEYPDNTVMIFNRWGDKVFTISGYDNNSNVFRGEANRLLGMGAGQLPEGTYFFMINIPTEHRLKTTQGYLVLKR</sequence>
<dbReference type="RefSeq" id="WP_054560180.1">
    <property type="nucleotide sequence ID" value="NZ_LDJX01000007.1"/>
</dbReference>
<evidence type="ECO:0000313" key="3">
    <source>
        <dbReference type="EMBL" id="KPM30702.1"/>
    </source>
</evidence>
<dbReference type="Gene3D" id="2.60.40.10">
    <property type="entry name" value="Immunoglobulins"/>
    <property type="match status" value="1"/>
</dbReference>
<dbReference type="InterPro" id="IPR005046">
    <property type="entry name" value="DUF285"/>
</dbReference>
<dbReference type="Proteomes" id="UP000050280">
    <property type="component" value="Unassembled WGS sequence"/>
</dbReference>
<feature type="domain" description="PKD" evidence="2">
    <location>
        <begin position="56"/>
        <end position="88"/>
    </location>
</feature>
<dbReference type="InterPro" id="IPR026341">
    <property type="entry name" value="T9SS_type_B"/>
</dbReference>
<reference evidence="3 4" key="1">
    <citation type="submission" date="2015-09" db="EMBL/GenBank/DDBJ databases">
        <title>Genome sequence of the marine flavobacterium Croceitalea dokdonensis DOKDO 023 that contains proton- and sodium-pumping rhodopsins.</title>
        <authorList>
            <person name="Kwon S.-K."/>
            <person name="Lee H.K."/>
            <person name="Kwak M.-J."/>
            <person name="Kim J.F."/>
        </authorList>
    </citation>
    <scope>NUCLEOTIDE SEQUENCE [LARGE SCALE GENOMIC DNA]</scope>
    <source>
        <strain evidence="3 4">DOKDO 023</strain>
    </source>
</reference>